<dbReference type="PRINTS" id="PR00862">
    <property type="entry name" value="PROLIGOPTASE"/>
</dbReference>
<dbReference type="Pfam" id="PF00326">
    <property type="entry name" value="Peptidase_S9"/>
    <property type="match status" value="1"/>
</dbReference>
<keyword evidence="3" id="KW-0720">Serine protease</keyword>
<feature type="domain" description="Peptidase S9A N-terminal" evidence="5">
    <location>
        <begin position="20"/>
        <end position="407"/>
    </location>
</feature>
<keyword evidence="7" id="KW-1185">Reference proteome</keyword>
<comment type="caution">
    <text evidence="6">The sequence shown here is derived from an EMBL/GenBank/DDBJ whole genome shotgun (WGS) entry which is preliminary data.</text>
</comment>
<reference evidence="6" key="1">
    <citation type="submission" date="2021-01" db="EMBL/GenBank/DDBJ databases">
        <title>Whole genome shotgun sequence of Rhizocola hellebori NBRC 109834.</title>
        <authorList>
            <person name="Komaki H."/>
            <person name="Tamura T."/>
        </authorList>
    </citation>
    <scope>NUCLEOTIDE SEQUENCE</scope>
    <source>
        <strain evidence="6">NBRC 109834</strain>
    </source>
</reference>
<evidence type="ECO:0000256" key="2">
    <source>
        <dbReference type="ARBA" id="ARBA00022801"/>
    </source>
</evidence>
<dbReference type="InterPro" id="IPR002470">
    <property type="entry name" value="Peptidase_S9A"/>
</dbReference>
<evidence type="ECO:0000313" key="7">
    <source>
        <dbReference type="Proteomes" id="UP000612899"/>
    </source>
</evidence>
<dbReference type="GO" id="GO:0070012">
    <property type="term" value="F:oligopeptidase activity"/>
    <property type="evidence" value="ECO:0007669"/>
    <property type="project" value="TreeGrafter"/>
</dbReference>
<evidence type="ECO:0000259" key="4">
    <source>
        <dbReference type="Pfam" id="PF00326"/>
    </source>
</evidence>
<sequence>MIPGGGWQSYGMVDPSEDVDSADEFAWLEDVDSVAALEWVRQRNAETLAALAGTPSFLELQSGIRQVYDSDARIPYPTWRGDYFYSFWQDESNPRGLWRRATLAEYRKPDPQWEVLLDVDALAAQEDVSWAWNSAAVQRPHYERALISLSRGGADAAVVREFDLRSKGFVADGFTLPEAKSRVSWIDDDHIFVGTDFSAGTLTSSGYPRVVKRWRRGTALSEAQTIFSGELGDVSVEATHHATPGYERSFVRRFVDFFNAESYLLDAGDQLIRLDLPTDAVWEAHHEWLLVRLRTAWQVAGFDYPAGALLVTGFEEFLGGSREFTVLYRPQDNSALKAWAWTKQHLIVGLLVDVASRLEVYTPTAAGWQRRPLDGVPDLGHSWIADTEPETTDSYLVACDGYLEPPTLRLGQIDGATEEIKRGPSFFATDAMTTRQFFATSDDGTKVPYFVVGAQSAAPGRVLMTGYGGFAQAKTPEYDGSLGRGWLARGGTYVVANIRGGGEYGPRWHHAALRELRPRAFEDFAAVAQDLVQRGITTPSQLGIFGRSNGGLLMGAMLTRYPEKFGAIAIGVPLLDMRRYHRLLAGASWMAEYGDPDNAEDWAYLRTFSPYHLVSRGQPYPPVLLFTSTRDDRVHPGHARKMAARLKSFGYDVTYYENVEGGHASASDNKQKAFMTALRLDFLWQHTG</sequence>
<keyword evidence="2" id="KW-0378">Hydrolase</keyword>
<dbReference type="GO" id="GO:0004252">
    <property type="term" value="F:serine-type endopeptidase activity"/>
    <property type="evidence" value="ECO:0007669"/>
    <property type="project" value="InterPro"/>
</dbReference>
<dbReference type="PANTHER" id="PTHR42881">
    <property type="entry name" value="PROLYL ENDOPEPTIDASE"/>
    <property type="match status" value="1"/>
</dbReference>
<gene>
    <name evidence="6" type="ORF">Rhe02_82720</name>
</gene>
<dbReference type="Gene3D" id="3.40.50.1820">
    <property type="entry name" value="alpha/beta hydrolase"/>
    <property type="match status" value="1"/>
</dbReference>
<accession>A0A8J3QIA9</accession>
<dbReference type="InterPro" id="IPR029058">
    <property type="entry name" value="AB_hydrolase_fold"/>
</dbReference>
<dbReference type="InterPro" id="IPR023302">
    <property type="entry name" value="Pept_S9A_N"/>
</dbReference>
<dbReference type="GO" id="GO:0006508">
    <property type="term" value="P:proteolysis"/>
    <property type="evidence" value="ECO:0007669"/>
    <property type="project" value="UniProtKB-KW"/>
</dbReference>
<evidence type="ECO:0000256" key="1">
    <source>
        <dbReference type="ARBA" id="ARBA00022670"/>
    </source>
</evidence>
<keyword evidence="1" id="KW-0645">Protease</keyword>
<proteinExistence type="predicted"/>
<evidence type="ECO:0000256" key="3">
    <source>
        <dbReference type="ARBA" id="ARBA00022825"/>
    </source>
</evidence>
<dbReference type="Gene3D" id="2.130.10.120">
    <property type="entry name" value="Prolyl oligopeptidase, N-terminal domain"/>
    <property type="match status" value="1"/>
</dbReference>
<evidence type="ECO:0000259" key="5">
    <source>
        <dbReference type="Pfam" id="PF02897"/>
    </source>
</evidence>
<organism evidence="6 7">
    <name type="scientific">Rhizocola hellebori</name>
    <dbReference type="NCBI Taxonomy" id="1392758"/>
    <lineage>
        <taxon>Bacteria</taxon>
        <taxon>Bacillati</taxon>
        <taxon>Actinomycetota</taxon>
        <taxon>Actinomycetes</taxon>
        <taxon>Micromonosporales</taxon>
        <taxon>Micromonosporaceae</taxon>
        <taxon>Rhizocola</taxon>
    </lineage>
</organism>
<dbReference type="Pfam" id="PF02897">
    <property type="entry name" value="Peptidase_S9_N"/>
    <property type="match status" value="1"/>
</dbReference>
<dbReference type="GO" id="GO:0005829">
    <property type="term" value="C:cytosol"/>
    <property type="evidence" value="ECO:0007669"/>
    <property type="project" value="TreeGrafter"/>
</dbReference>
<protein>
    <submittedName>
        <fullName evidence="6">Prolyl oligopeptidase</fullName>
    </submittedName>
</protein>
<feature type="domain" description="Peptidase S9 prolyl oligopeptidase catalytic" evidence="4">
    <location>
        <begin position="486"/>
        <end position="687"/>
    </location>
</feature>
<dbReference type="Proteomes" id="UP000612899">
    <property type="component" value="Unassembled WGS sequence"/>
</dbReference>
<dbReference type="InterPro" id="IPR001375">
    <property type="entry name" value="Peptidase_S9_cat"/>
</dbReference>
<evidence type="ECO:0000313" key="6">
    <source>
        <dbReference type="EMBL" id="GIH10205.1"/>
    </source>
</evidence>
<dbReference type="EMBL" id="BONY01000087">
    <property type="protein sequence ID" value="GIH10205.1"/>
    <property type="molecule type" value="Genomic_DNA"/>
</dbReference>
<dbReference type="InterPro" id="IPR051167">
    <property type="entry name" value="Prolyl_oligopep/macrocyclase"/>
</dbReference>
<dbReference type="SUPFAM" id="SSF53474">
    <property type="entry name" value="alpha/beta-Hydrolases"/>
    <property type="match status" value="1"/>
</dbReference>
<dbReference type="AlphaFoldDB" id="A0A8J3QIA9"/>
<dbReference type="PANTHER" id="PTHR42881:SF13">
    <property type="entry name" value="PROLYL ENDOPEPTIDASE"/>
    <property type="match status" value="1"/>
</dbReference>
<dbReference type="SUPFAM" id="SSF50993">
    <property type="entry name" value="Peptidase/esterase 'gauge' domain"/>
    <property type="match status" value="1"/>
</dbReference>
<name>A0A8J3QIA9_9ACTN</name>